<dbReference type="GO" id="GO:0000978">
    <property type="term" value="F:RNA polymerase II cis-regulatory region sequence-specific DNA binding"/>
    <property type="evidence" value="ECO:0007669"/>
    <property type="project" value="TreeGrafter"/>
</dbReference>
<proteinExistence type="inferred from homology"/>
<gene>
    <name evidence="7" type="ORF">GALMADRAFT_69439</name>
</gene>
<comment type="subcellular location">
    <subcellularLocation>
        <location evidence="1">Nucleus</location>
    </subcellularLocation>
</comment>
<dbReference type="Proteomes" id="UP000027222">
    <property type="component" value="Unassembled WGS sequence"/>
</dbReference>
<evidence type="ECO:0000256" key="5">
    <source>
        <dbReference type="ARBA" id="ARBA00023163"/>
    </source>
</evidence>
<evidence type="ECO:0000256" key="4">
    <source>
        <dbReference type="ARBA" id="ARBA00023125"/>
    </source>
</evidence>
<keyword evidence="6" id="KW-0539">Nucleus</keyword>
<keyword evidence="3" id="KW-0805">Transcription regulation</keyword>
<name>A0A067SW95_GALM3</name>
<dbReference type="GO" id="GO:0042796">
    <property type="term" value="P:snRNA transcription by RNA polymerase III"/>
    <property type="evidence" value="ECO:0007669"/>
    <property type="project" value="TreeGrafter"/>
</dbReference>
<evidence type="ECO:0000256" key="3">
    <source>
        <dbReference type="ARBA" id="ARBA00023015"/>
    </source>
</evidence>
<evidence type="ECO:0000256" key="2">
    <source>
        <dbReference type="ARBA" id="ARBA00010410"/>
    </source>
</evidence>
<dbReference type="GO" id="GO:0001006">
    <property type="term" value="F:RNA polymerase III type 3 promoter sequence-specific DNA binding"/>
    <property type="evidence" value="ECO:0007669"/>
    <property type="project" value="TreeGrafter"/>
</dbReference>
<dbReference type="STRING" id="685588.A0A067SW95"/>
<keyword evidence="5" id="KW-0804">Transcription</keyword>
<evidence type="ECO:0000313" key="7">
    <source>
        <dbReference type="EMBL" id="KDR75220.1"/>
    </source>
</evidence>
<dbReference type="GO" id="GO:0003681">
    <property type="term" value="F:bent DNA binding"/>
    <property type="evidence" value="ECO:0007669"/>
    <property type="project" value="TreeGrafter"/>
</dbReference>
<comment type="similarity">
    <text evidence="2">Belongs to the SNAPC3/SRD2 family.</text>
</comment>
<reference evidence="8" key="1">
    <citation type="journal article" date="2014" name="Proc. Natl. Acad. Sci. U.S.A.">
        <title>Extensive sampling of basidiomycete genomes demonstrates inadequacy of the white-rot/brown-rot paradigm for wood decay fungi.</title>
        <authorList>
            <person name="Riley R."/>
            <person name="Salamov A.A."/>
            <person name="Brown D.W."/>
            <person name="Nagy L.G."/>
            <person name="Floudas D."/>
            <person name="Held B.W."/>
            <person name="Levasseur A."/>
            <person name="Lombard V."/>
            <person name="Morin E."/>
            <person name="Otillar R."/>
            <person name="Lindquist E.A."/>
            <person name="Sun H."/>
            <person name="LaButti K.M."/>
            <person name="Schmutz J."/>
            <person name="Jabbour D."/>
            <person name="Luo H."/>
            <person name="Baker S.E."/>
            <person name="Pisabarro A.G."/>
            <person name="Walton J.D."/>
            <person name="Blanchette R.A."/>
            <person name="Henrissat B."/>
            <person name="Martin F."/>
            <person name="Cullen D."/>
            <person name="Hibbett D.S."/>
            <person name="Grigoriev I.V."/>
        </authorList>
    </citation>
    <scope>NUCLEOTIDE SEQUENCE [LARGE SCALE GENOMIC DNA]</scope>
    <source>
        <strain evidence="8">CBS 339.88</strain>
    </source>
</reference>
<organism evidence="7 8">
    <name type="scientific">Galerina marginata (strain CBS 339.88)</name>
    <dbReference type="NCBI Taxonomy" id="685588"/>
    <lineage>
        <taxon>Eukaryota</taxon>
        <taxon>Fungi</taxon>
        <taxon>Dikarya</taxon>
        <taxon>Basidiomycota</taxon>
        <taxon>Agaricomycotina</taxon>
        <taxon>Agaricomycetes</taxon>
        <taxon>Agaricomycetidae</taxon>
        <taxon>Agaricales</taxon>
        <taxon>Agaricineae</taxon>
        <taxon>Strophariaceae</taxon>
        <taxon>Galerina</taxon>
    </lineage>
</organism>
<dbReference type="PANTHER" id="PTHR13421">
    <property type="entry name" value="SNRNA-ACTIVATING PROTEIN COMPLEX SUBUNIT 3"/>
    <property type="match status" value="1"/>
</dbReference>
<dbReference type="InterPro" id="IPR022042">
    <property type="entry name" value="snRNA-activating_su3"/>
</dbReference>
<sequence length="314" mass="34718">SVSDIYNSLRDTWSNPTLSAHLIKDHDHMVSALHALHPLITQKQQKNCKKTHLPDPDTLSVEVTNLQKDLDAVSLSSFRLNTDAILFMRTPKNSDKNTLQNIAKSDSSLATGTSQESAITISVYDKVAWSPSYVTCSSQHLLLSSQTLHDLYDAIPCKSKNLPHDASPPAGSHSVICIEGVAYSNGISNSAFSKKKPTPIVSAPTSQQNTQLRSIYLRINEPYWFFHHGNCEHFLVVDQIRSFLHISDRRKSYPLTLRITPSILDLCRACAKIPALWSVLGDVRLGESPCLVCGPCWRNMGESKGEGVTVIPIT</sequence>
<keyword evidence="4" id="KW-0238">DNA-binding</keyword>
<keyword evidence="8" id="KW-1185">Reference proteome</keyword>
<dbReference type="GO" id="GO:0005634">
    <property type="term" value="C:nucleus"/>
    <property type="evidence" value="ECO:0007669"/>
    <property type="project" value="UniProtKB-SubCell"/>
</dbReference>
<feature type="non-terminal residue" evidence="7">
    <location>
        <position position="1"/>
    </location>
</feature>
<dbReference type="PANTHER" id="PTHR13421:SF16">
    <property type="entry name" value="SNRNA-ACTIVATING PROTEIN COMPLEX SUBUNIT 3"/>
    <property type="match status" value="1"/>
</dbReference>
<protein>
    <recommendedName>
        <fullName evidence="9">snRNA-activating protein complex subunit 3</fullName>
    </recommendedName>
</protein>
<accession>A0A067SW95</accession>
<evidence type="ECO:0008006" key="9">
    <source>
        <dbReference type="Google" id="ProtNLM"/>
    </source>
</evidence>
<dbReference type="AlphaFoldDB" id="A0A067SW95"/>
<evidence type="ECO:0000256" key="1">
    <source>
        <dbReference type="ARBA" id="ARBA00004123"/>
    </source>
</evidence>
<dbReference type="Pfam" id="PF12251">
    <property type="entry name" value="SNAPC3"/>
    <property type="match status" value="1"/>
</dbReference>
<evidence type="ECO:0000256" key="6">
    <source>
        <dbReference type="ARBA" id="ARBA00023242"/>
    </source>
</evidence>
<dbReference type="OrthoDB" id="3437960at2759"/>
<dbReference type="GO" id="GO:0019185">
    <property type="term" value="C:snRNA-activating protein complex"/>
    <property type="evidence" value="ECO:0007669"/>
    <property type="project" value="TreeGrafter"/>
</dbReference>
<dbReference type="HOGENOM" id="CLU_027096_0_0_1"/>
<evidence type="ECO:0000313" key="8">
    <source>
        <dbReference type="Proteomes" id="UP000027222"/>
    </source>
</evidence>
<dbReference type="GO" id="GO:0001046">
    <property type="term" value="F:core promoter sequence-specific DNA binding"/>
    <property type="evidence" value="ECO:0007669"/>
    <property type="project" value="TreeGrafter"/>
</dbReference>
<dbReference type="EMBL" id="KL142381">
    <property type="protein sequence ID" value="KDR75220.1"/>
    <property type="molecule type" value="Genomic_DNA"/>
</dbReference>
<dbReference type="GO" id="GO:0042795">
    <property type="term" value="P:snRNA transcription by RNA polymerase II"/>
    <property type="evidence" value="ECO:0007669"/>
    <property type="project" value="TreeGrafter"/>
</dbReference>